<feature type="transmembrane region" description="Helical" evidence="8">
    <location>
        <begin position="886"/>
        <end position="908"/>
    </location>
</feature>
<evidence type="ECO:0000256" key="6">
    <source>
        <dbReference type="SAM" id="Coils"/>
    </source>
</evidence>
<dbReference type="STRING" id="94130.A0A2Z6QUA2"/>
<sequence>MVNEVTIVVSDDNEKNSKSNDREMKEKHVESKIDHNGEKDNDHETEVNIQNHKKSKIDRIFVSQFTNDYVVTYSKEDNSIVGWSIKGQPQPYEFYKLDELLNKLNEPSYEIKSFSLYKKKLSLCYREEDGSYKQCLIDLKSKQFYELEHSYSNDVHGQYSIGFLPDDDDDDCPKCKKETHGHLILVSLYDHKIYKYCLKNMPKNATTLKYSEIYDIKIPKSLNDQFKYKFCSIYQKKLFLFFQYHKTTILQFDLLTMNLERQYNSPLDLDSRYSSDSRYEFTTVIMNKDKTLLATEISYSTYIFSMENGRLITKYSLGGLFSVGSTPIEFVTLKNGFEGLIVHSVHYGMVSQYVFIDPYYPYRNLRDPGKDNIINDTIDDNDVITNLNRKLSIDDDGNVCIKNGLDESEFHQILNNTTYHKIYNSSTFNEIRSMLKETVEKMEKMEIDRVAPTDIEFEDGHIIFKNNDECDTIHFVMNNPIVPNNIVPFVNPYTFSYKLINNKQNLVLINVEQIEIFTRNQGSINGITCQYQWNNDEWKNTYKKFRSKNRRYDKNFINEHYRKLINKILKNEFNNSNSSIPLPKLSLELHDITNNNPLVENIINDTEALSKFRKDMLDNKINYQQMKAITTSIVDDKELFPKFGSEILKMAIKNNYSDIVKKVIDKIIESIQINSENRGYVELANPSQTNCSYMMTLLPFISSNFLELSKKYPDFATKYISYTSIILSPYCDFIRNSTNTSLHSYSNVYIKKSNPVNNYFKPISSLWTRSKTDQSSTGQQGVTQTISFIVPFPRICVYKNQKNNGSKKKDRNDNHHEIEKINHETDEIEKINYETENNDDHPLNIWNEFLYNPKSILFCNIDSNHFYNWWNFAAIIDFKWRAFGRIYYFLIWFLYIVYYICYTLASILEQNSITDVQRKSLFIISITFGSIFLIFEILQCLWDYKTYFKDPWNYFDVGAYSLPIAASFCWIINKSQSPWLIAISIILSNFRLLLFFRVFKSCGIYFAIILGVAKTVYPFLVVLAFIILGYAQAFLFILRSTNVNDANDPWNLATRYYFANSNEIINNTTTLVQPPNSNTNLFNWFPTSLFAVYKIITGDSGSLSPWTFQDNPLMTFLLFTFTFFTVIYLLNLFIGLLNIAIEDYNKEEEFLLQKAQIIMEIELFYMFPWWKHDKEWFPDWIYYDMPVTEVRKLINAIDNDKTVFNYYLPVISTDLRNLVALVDEIKEEQKNKFIKQLINELQINQKIQFLQTRVENLQISLQDQQVCAQIIQQLEALKQQLINTQNQQTDVQDQQTNVRMRLFFLELNKLDQQIKQIDLQFKQMNLQMNLQNQQMNQQEGL</sequence>
<keyword evidence="4 8" id="KW-1133">Transmembrane helix</keyword>
<dbReference type="Pfam" id="PF00520">
    <property type="entry name" value="Ion_trans"/>
    <property type="match status" value="1"/>
</dbReference>
<feature type="coiled-coil region" evidence="6">
    <location>
        <begin position="1267"/>
        <end position="1327"/>
    </location>
</feature>
<feature type="region of interest" description="Disordered" evidence="7">
    <location>
        <begin position="1"/>
        <end position="45"/>
    </location>
</feature>
<feature type="domain" description="Ion transport" evidence="9">
    <location>
        <begin position="887"/>
        <end position="1148"/>
    </location>
</feature>
<dbReference type="PANTHER" id="PTHR10582">
    <property type="entry name" value="TRANSIENT RECEPTOR POTENTIAL ION CHANNEL PROTEIN"/>
    <property type="match status" value="1"/>
</dbReference>
<reference evidence="10 11" key="1">
    <citation type="submission" date="2017-11" db="EMBL/GenBank/DDBJ databases">
        <title>The genome of Rhizophagus clarus HR1 reveals common genetic basis of auxotrophy among arbuscular mycorrhizal fungi.</title>
        <authorList>
            <person name="Kobayashi Y."/>
        </authorList>
    </citation>
    <scope>NUCLEOTIDE SEQUENCE [LARGE SCALE GENOMIC DNA]</scope>
    <source>
        <strain evidence="10 11">HR1</strain>
    </source>
</reference>
<evidence type="ECO:0000256" key="2">
    <source>
        <dbReference type="ARBA" id="ARBA00022692"/>
    </source>
</evidence>
<dbReference type="PANTHER" id="PTHR10582:SF2">
    <property type="entry name" value="INACTIVE"/>
    <property type="match status" value="1"/>
</dbReference>
<dbReference type="Proteomes" id="UP000247702">
    <property type="component" value="Unassembled WGS sequence"/>
</dbReference>
<feature type="compositionally biased region" description="Basic and acidic residues" evidence="7">
    <location>
        <begin position="12"/>
        <end position="45"/>
    </location>
</feature>
<evidence type="ECO:0000313" key="11">
    <source>
        <dbReference type="Proteomes" id="UP000247702"/>
    </source>
</evidence>
<keyword evidence="11" id="KW-1185">Reference proteome</keyword>
<accession>A0A2Z6QUA2</accession>
<dbReference type="GO" id="GO:0005216">
    <property type="term" value="F:monoatomic ion channel activity"/>
    <property type="evidence" value="ECO:0007669"/>
    <property type="project" value="InterPro"/>
</dbReference>
<evidence type="ECO:0000256" key="7">
    <source>
        <dbReference type="SAM" id="MobiDB-lite"/>
    </source>
</evidence>
<dbReference type="GO" id="GO:0098703">
    <property type="term" value="P:calcium ion import across plasma membrane"/>
    <property type="evidence" value="ECO:0007669"/>
    <property type="project" value="TreeGrafter"/>
</dbReference>
<evidence type="ECO:0000256" key="1">
    <source>
        <dbReference type="ARBA" id="ARBA00004141"/>
    </source>
</evidence>
<dbReference type="InterPro" id="IPR005821">
    <property type="entry name" value="Ion_trans_dom"/>
</dbReference>
<proteinExistence type="predicted"/>
<dbReference type="Gene3D" id="1.10.287.70">
    <property type="match status" value="1"/>
</dbReference>
<protein>
    <recommendedName>
        <fullName evidence="9">Ion transport domain-containing protein</fullName>
    </recommendedName>
</protein>
<keyword evidence="3" id="KW-0677">Repeat</keyword>
<dbReference type="InterPro" id="IPR024862">
    <property type="entry name" value="TRPV"/>
</dbReference>
<dbReference type="EMBL" id="BEXD01001411">
    <property type="protein sequence ID" value="GBB93973.1"/>
    <property type="molecule type" value="Genomic_DNA"/>
</dbReference>
<feature type="transmembrane region" description="Helical" evidence="8">
    <location>
        <begin position="1004"/>
        <end position="1031"/>
    </location>
</feature>
<evidence type="ECO:0000259" key="9">
    <source>
        <dbReference type="Pfam" id="PF00520"/>
    </source>
</evidence>
<keyword evidence="5 8" id="KW-0472">Membrane</keyword>
<evidence type="ECO:0000256" key="4">
    <source>
        <dbReference type="ARBA" id="ARBA00022989"/>
    </source>
</evidence>
<feature type="transmembrane region" description="Helical" evidence="8">
    <location>
        <begin position="954"/>
        <end position="972"/>
    </location>
</feature>
<keyword evidence="2 8" id="KW-0812">Transmembrane</keyword>
<feature type="transmembrane region" description="Helical" evidence="8">
    <location>
        <begin position="920"/>
        <end position="942"/>
    </location>
</feature>
<feature type="transmembrane region" description="Helical" evidence="8">
    <location>
        <begin position="1116"/>
        <end position="1141"/>
    </location>
</feature>
<organism evidence="10 11">
    <name type="scientific">Rhizophagus clarus</name>
    <dbReference type="NCBI Taxonomy" id="94130"/>
    <lineage>
        <taxon>Eukaryota</taxon>
        <taxon>Fungi</taxon>
        <taxon>Fungi incertae sedis</taxon>
        <taxon>Mucoromycota</taxon>
        <taxon>Glomeromycotina</taxon>
        <taxon>Glomeromycetes</taxon>
        <taxon>Glomerales</taxon>
        <taxon>Glomeraceae</taxon>
        <taxon>Rhizophagus</taxon>
    </lineage>
</organism>
<comment type="subcellular location">
    <subcellularLocation>
        <location evidence="1">Membrane</location>
        <topology evidence="1">Multi-pass membrane protein</topology>
    </subcellularLocation>
</comment>
<evidence type="ECO:0000313" key="10">
    <source>
        <dbReference type="EMBL" id="GBB93973.1"/>
    </source>
</evidence>
<evidence type="ECO:0000256" key="5">
    <source>
        <dbReference type="ARBA" id="ARBA00023136"/>
    </source>
</evidence>
<dbReference type="GO" id="GO:0005886">
    <property type="term" value="C:plasma membrane"/>
    <property type="evidence" value="ECO:0007669"/>
    <property type="project" value="TreeGrafter"/>
</dbReference>
<keyword evidence="6" id="KW-0175">Coiled coil</keyword>
<name>A0A2Z6QUA2_9GLOM</name>
<evidence type="ECO:0000256" key="8">
    <source>
        <dbReference type="SAM" id="Phobius"/>
    </source>
</evidence>
<evidence type="ECO:0000256" key="3">
    <source>
        <dbReference type="ARBA" id="ARBA00022737"/>
    </source>
</evidence>
<comment type="caution">
    <text evidence="10">The sequence shown here is derived from an EMBL/GenBank/DDBJ whole genome shotgun (WGS) entry which is preliminary data.</text>
</comment>
<gene>
    <name evidence="10" type="ORF">RclHR1_22680001</name>
</gene>